<organism evidence="3 4">
    <name type="scientific">Penicillium canescens</name>
    <dbReference type="NCBI Taxonomy" id="5083"/>
    <lineage>
        <taxon>Eukaryota</taxon>
        <taxon>Fungi</taxon>
        <taxon>Dikarya</taxon>
        <taxon>Ascomycota</taxon>
        <taxon>Pezizomycotina</taxon>
        <taxon>Eurotiomycetes</taxon>
        <taxon>Eurotiomycetidae</taxon>
        <taxon>Eurotiales</taxon>
        <taxon>Aspergillaceae</taxon>
        <taxon>Penicillium</taxon>
    </lineage>
</organism>
<proteinExistence type="predicted"/>
<sequence length="454" mass="51413">MSNTVADINLVSEFLSDNQQDLSPVDCIVICASAVLHSAEVLFNTLQHQSLTKALVLCGGIGHSTQLLYDAVKAHPIFSRIADEIQDLPEAEVLERILDEFYDRSLIAKEGCRILLESKSTNCGQNASFCRKVLDDAGFQAPKTCIVIQDPTMMLRTKASFEKAYEDVQSPVSIVSCPIFVPRMQLSQDGALEYCPISTTSELWSQDRFLELIMGEIPRLRDDKDGYGPRGRGFISHVDIPVDVEAAWSRLEVVKNTGVSLDQNSPHVPTSINSRLVGALRPLKRNRISLQTPNQPHTMAPYYDTPNPHLPHLHNNTTNTLHINRANKRLPLPHVNNQTGKHRAPSFDDVYYSPYQPKRQWPPDMSKLSPKHQFRLERKYRRRAALKYARPKFMKAVTLGQWVVIGFVVIYAVLFMEWQTENTPFHGIRESFFDGLKAIFSAPPAPEPKRDRKE</sequence>
<keyword evidence="1" id="KW-0472">Membrane</keyword>
<reference evidence="3" key="1">
    <citation type="journal article" date="2023" name="IMA Fungus">
        <title>Comparative genomic study of the Penicillium genus elucidates a diverse pangenome and 15 lateral gene transfer events.</title>
        <authorList>
            <person name="Petersen C."/>
            <person name="Sorensen T."/>
            <person name="Nielsen M.R."/>
            <person name="Sondergaard T.E."/>
            <person name="Sorensen J.L."/>
            <person name="Fitzpatrick D.A."/>
            <person name="Frisvad J.C."/>
            <person name="Nielsen K.L."/>
        </authorList>
    </citation>
    <scope>NUCLEOTIDE SEQUENCE</scope>
    <source>
        <strain evidence="3">IBT 15450</strain>
    </source>
</reference>
<reference evidence="3" key="2">
    <citation type="submission" date="2023-01" db="EMBL/GenBank/DDBJ databases">
        <authorList>
            <person name="Petersen C."/>
        </authorList>
    </citation>
    <scope>NUCLEOTIDE SEQUENCE</scope>
    <source>
        <strain evidence="3">IBT 15450</strain>
    </source>
</reference>
<feature type="domain" description="DUF218" evidence="2">
    <location>
        <begin position="77"/>
        <end position="171"/>
    </location>
</feature>
<dbReference type="InterPro" id="IPR051599">
    <property type="entry name" value="Cell_Envelope_Assoc"/>
</dbReference>
<name>A0AAD6IHA4_PENCN</name>
<keyword evidence="1" id="KW-0812">Transmembrane</keyword>
<dbReference type="Proteomes" id="UP001219568">
    <property type="component" value="Unassembled WGS sequence"/>
</dbReference>
<evidence type="ECO:0000313" key="3">
    <source>
        <dbReference type="EMBL" id="KAJ6047971.1"/>
    </source>
</evidence>
<comment type="caution">
    <text evidence="3">The sequence shown here is derived from an EMBL/GenBank/DDBJ whole genome shotgun (WGS) entry which is preliminary data.</text>
</comment>
<dbReference type="Gene3D" id="1.10.3620.10">
    <property type="entry name" value="YdcF like domain"/>
    <property type="match status" value="1"/>
</dbReference>
<protein>
    <recommendedName>
        <fullName evidence="2">DUF218 domain-containing protein</fullName>
    </recommendedName>
</protein>
<feature type="transmembrane region" description="Helical" evidence="1">
    <location>
        <begin position="396"/>
        <end position="416"/>
    </location>
</feature>
<accession>A0AAD6IHA4</accession>
<evidence type="ECO:0000313" key="4">
    <source>
        <dbReference type="Proteomes" id="UP001219568"/>
    </source>
</evidence>
<dbReference type="EMBL" id="JAQJZL010000003">
    <property type="protein sequence ID" value="KAJ6047971.1"/>
    <property type="molecule type" value="Genomic_DNA"/>
</dbReference>
<dbReference type="Pfam" id="PF02698">
    <property type="entry name" value="DUF218"/>
    <property type="match status" value="1"/>
</dbReference>
<keyword evidence="1" id="KW-1133">Transmembrane helix</keyword>
<dbReference type="PANTHER" id="PTHR30336:SF20">
    <property type="entry name" value="DUF218 DOMAIN-CONTAINING PROTEIN"/>
    <property type="match status" value="1"/>
</dbReference>
<dbReference type="PANTHER" id="PTHR30336">
    <property type="entry name" value="INNER MEMBRANE PROTEIN, PROBABLE PERMEASE"/>
    <property type="match status" value="1"/>
</dbReference>
<dbReference type="Gene3D" id="3.40.50.620">
    <property type="entry name" value="HUPs"/>
    <property type="match status" value="1"/>
</dbReference>
<dbReference type="CDD" id="cd06259">
    <property type="entry name" value="YdcF-like"/>
    <property type="match status" value="1"/>
</dbReference>
<evidence type="ECO:0000259" key="2">
    <source>
        <dbReference type="Pfam" id="PF02698"/>
    </source>
</evidence>
<keyword evidence="4" id="KW-1185">Reference proteome</keyword>
<dbReference type="InterPro" id="IPR014729">
    <property type="entry name" value="Rossmann-like_a/b/a_fold"/>
</dbReference>
<evidence type="ECO:0000256" key="1">
    <source>
        <dbReference type="SAM" id="Phobius"/>
    </source>
</evidence>
<dbReference type="AlphaFoldDB" id="A0AAD6IHA4"/>
<dbReference type="GO" id="GO:0005886">
    <property type="term" value="C:plasma membrane"/>
    <property type="evidence" value="ECO:0007669"/>
    <property type="project" value="TreeGrafter"/>
</dbReference>
<dbReference type="InterPro" id="IPR003848">
    <property type="entry name" value="DUF218"/>
</dbReference>
<gene>
    <name evidence="3" type="ORF">N7460_004118</name>
</gene>